<organism evidence="2 3">
    <name type="scientific">Mucor lusitanicus CBS 277.49</name>
    <dbReference type="NCBI Taxonomy" id="747725"/>
    <lineage>
        <taxon>Eukaryota</taxon>
        <taxon>Fungi</taxon>
        <taxon>Fungi incertae sedis</taxon>
        <taxon>Mucoromycota</taxon>
        <taxon>Mucoromycotina</taxon>
        <taxon>Mucoromycetes</taxon>
        <taxon>Mucorales</taxon>
        <taxon>Mucorineae</taxon>
        <taxon>Mucoraceae</taxon>
        <taxon>Mucor</taxon>
    </lineage>
</organism>
<feature type="region of interest" description="Disordered" evidence="1">
    <location>
        <begin position="296"/>
        <end position="320"/>
    </location>
</feature>
<feature type="compositionally biased region" description="Acidic residues" evidence="1">
    <location>
        <begin position="302"/>
        <end position="313"/>
    </location>
</feature>
<sequence length="337" mass="38548">MSPPSYVFLNDTNAVKQLILEQAKQIEYLKRQLEKYERDASTEAASVSSSFTCNASSTPTPLASVTPGIISDSTVKTESEEPTAILISNSQLSSPLPSGKSEEQIEFSSASSSTPKRSVPPLQKKARPPRQKKELRLNHLPSKQTFKKRIKAAIELDGYNREAHFQHLIYQDSTLPSRTKNDRWNFAFRFCSYFVFSGRKIFIKTLIHGNKQDNKKTSIDSFPGLRAFLRLKRIDARLLEKPLSEETVAYFVTTEHQLEIVKFLHAFCSLLYAFLPQEKRVYRVRSSVSDFQLSANVKTTEEEKEEEEEEENEREIKEEMDSDVELVEIGVKAEHNN</sequence>
<keyword evidence="3" id="KW-1185">Reference proteome</keyword>
<evidence type="ECO:0000256" key="1">
    <source>
        <dbReference type="SAM" id="MobiDB-lite"/>
    </source>
</evidence>
<dbReference type="AlphaFoldDB" id="A0A162YUM7"/>
<feature type="region of interest" description="Disordered" evidence="1">
    <location>
        <begin position="87"/>
        <end position="132"/>
    </location>
</feature>
<name>A0A162YUM7_MUCCL</name>
<comment type="caution">
    <text evidence="2">The sequence shown here is derived from an EMBL/GenBank/DDBJ whole genome shotgun (WGS) entry which is preliminary data.</text>
</comment>
<proteinExistence type="predicted"/>
<dbReference type="VEuPathDB" id="FungiDB:MUCCIDRAFT_164686"/>
<reference evidence="2 3" key="1">
    <citation type="submission" date="2015-06" db="EMBL/GenBank/DDBJ databases">
        <title>Expansion of signal transduction pathways in fungi by whole-genome duplication.</title>
        <authorList>
            <consortium name="DOE Joint Genome Institute"/>
            <person name="Corrochano L.M."/>
            <person name="Kuo A."/>
            <person name="Marcet-Houben M."/>
            <person name="Polaino S."/>
            <person name="Salamov A."/>
            <person name="Villalobos J.M."/>
            <person name="Alvarez M.I."/>
            <person name="Avalos J."/>
            <person name="Benito E.P."/>
            <person name="Benoit I."/>
            <person name="Burger G."/>
            <person name="Camino L.P."/>
            <person name="Canovas D."/>
            <person name="Cerda-Olmedo E."/>
            <person name="Cheng J.-F."/>
            <person name="Dominguez A."/>
            <person name="Elias M."/>
            <person name="Eslava A.P."/>
            <person name="Glaser F."/>
            <person name="Grimwood J."/>
            <person name="Gutierrez G."/>
            <person name="Heitman J."/>
            <person name="Henrissat B."/>
            <person name="Iturriaga E.A."/>
            <person name="Lang B.F."/>
            <person name="Lavin J.L."/>
            <person name="Lee S."/>
            <person name="Li W."/>
            <person name="Lindquist E."/>
            <person name="Lopez-Garcia S."/>
            <person name="Luque E.M."/>
            <person name="Marcos A.T."/>
            <person name="Martin J."/>
            <person name="Mccluskey K."/>
            <person name="Medina H.R."/>
            <person name="Miralles-Duran A."/>
            <person name="Miyazaki A."/>
            <person name="Munoz-Torres E."/>
            <person name="Oguiza J.A."/>
            <person name="Ohm R."/>
            <person name="Olmedo M."/>
            <person name="Orejas M."/>
            <person name="Ortiz-Castellanos L."/>
            <person name="Pisabarro A.G."/>
            <person name="Rodriguez-Romero J."/>
            <person name="Ruiz-Herrera J."/>
            <person name="Ruiz-Vazquez R."/>
            <person name="Sanz C."/>
            <person name="Schackwitz W."/>
            <person name="Schmutz J."/>
            <person name="Shahriari M."/>
            <person name="Shelest E."/>
            <person name="Silva-Franco F."/>
            <person name="Soanes D."/>
            <person name="Syed K."/>
            <person name="Tagua V.G."/>
            <person name="Talbot N.J."/>
            <person name="Thon M."/>
            <person name="De Vries R.P."/>
            <person name="Wiebenga A."/>
            <person name="Yadav J.S."/>
            <person name="Braun E.L."/>
            <person name="Baker S."/>
            <person name="Garre V."/>
            <person name="Horwitz B."/>
            <person name="Torres-Martinez S."/>
            <person name="Idnurm A."/>
            <person name="Herrera-Estrella A."/>
            <person name="Gabaldon T."/>
            <person name="Grigoriev I.V."/>
        </authorList>
    </citation>
    <scope>NUCLEOTIDE SEQUENCE [LARGE SCALE GENOMIC DNA]</scope>
    <source>
        <strain evidence="2 3">CBS 277.49</strain>
    </source>
</reference>
<dbReference type="EMBL" id="AMYB01000006">
    <property type="protein sequence ID" value="OAD00757.1"/>
    <property type="molecule type" value="Genomic_DNA"/>
</dbReference>
<dbReference type="OrthoDB" id="2239549at2759"/>
<evidence type="ECO:0000313" key="3">
    <source>
        <dbReference type="Proteomes" id="UP000077051"/>
    </source>
</evidence>
<evidence type="ECO:0000313" key="2">
    <source>
        <dbReference type="EMBL" id="OAD00757.1"/>
    </source>
</evidence>
<dbReference type="Proteomes" id="UP000077051">
    <property type="component" value="Unassembled WGS sequence"/>
</dbReference>
<feature type="compositionally biased region" description="Polar residues" evidence="1">
    <location>
        <begin position="87"/>
        <end position="96"/>
    </location>
</feature>
<accession>A0A162YUM7</accession>
<feature type="compositionally biased region" description="Polar residues" evidence="1">
    <location>
        <begin position="106"/>
        <end position="116"/>
    </location>
</feature>
<gene>
    <name evidence="2" type="ORF">MUCCIDRAFT_164686</name>
</gene>
<protein>
    <submittedName>
        <fullName evidence="2">Uncharacterized protein</fullName>
    </submittedName>
</protein>